<comment type="caution">
    <text evidence="1">The sequence shown here is derived from an EMBL/GenBank/DDBJ whole genome shotgun (WGS) entry which is preliminary data.</text>
</comment>
<proteinExistence type="predicted"/>
<protein>
    <submittedName>
        <fullName evidence="1">Uncharacterized protein</fullName>
    </submittedName>
</protein>
<gene>
    <name evidence="1" type="ORF">ACFP1C_13660</name>
</gene>
<reference evidence="2" key="1">
    <citation type="journal article" date="2019" name="Int. J. Syst. Evol. Microbiol.">
        <title>The Global Catalogue of Microorganisms (GCM) 10K type strain sequencing project: providing services to taxonomists for standard genome sequencing and annotation.</title>
        <authorList>
            <consortium name="The Broad Institute Genomics Platform"/>
            <consortium name="The Broad Institute Genome Sequencing Center for Infectious Disease"/>
            <person name="Wu L."/>
            <person name="Ma J."/>
        </authorList>
    </citation>
    <scope>NUCLEOTIDE SEQUENCE [LARGE SCALE GENOMIC DNA]</scope>
    <source>
        <strain evidence="2">CCM 8908</strain>
    </source>
</reference>
<dbReference type="EMBL" id="JBHSSI010000103">
    <property type="protein sequence ID" value="MFC6261968.1"/>
    <property type="molecule type" value="Genomic_DNA"/>
</dbReference>
<sequence>MAEYRAGCILKYFDEEYADDFVDKGVIHFSQLGYFIDLEDGNDAIADSYEGSRVLNLDMTEPGYSLLIDGKKISFNNSEENRPQVQVKVTPEWVKEKGIVSMANLDFVHDFKLDAYNEATDRGEFVIKPDVIKDLEKLSNNKSRVPIIIDAKWLMKRLDEVMTHNYHAQLRSVRYYDEKAPQNITFQELQDTPENVIFLKRNKYRYQREVRIALLDAVPEKGTNISLGSMTGHAFKLDPQTGLETFKIAMAKSK</sequence>
<dbReference type="RefSeq" id="WP_125685998.1">
    <property type="nucleotide sequence ID" value="NZ_JBHSSI010000103.1"/>
</dbReference>
<keyword evidence="2" id="KW-1185">Reference proteome</keyword>
<accession>A0ABW1TMA6</accession>
<dbReference type="Proteomes" id="UP001596283">
    <property type="component" value="Unassembled WGS sequence"/>
</dbReference>
<evidence type="ECO:0000313" key="2">
    <source>
        <dbReference type="Proteomes" id="UP001596283"/>
    </source>
</evidence>
<organism evidence="1 2">
    <name type="scientific">Levilactobacillus fujinensis</name>
    <dbReference type="NCBI Taxonomy" id="2486024"/>
    <lineage>
        <taxon>Bacteria</taxon>
        <taxon>Bacillati</taxon>
        <taxon>Bacillota</taxon>
        <taxon>Bacilli</taxon>
        <taxon>Lactobacillales</taxon>
        <taxon>Lactobacillaceae</taxon>
        <taxon>Levilactobacillus</taxon>
    </lineage>
</organism>
<evidence type="ECO:0000313" key="1">
    <source>
        <dbReference type="EMBL" id="MFC6261968.1"/>
    </source>
</evidence>
<name>A0ABW1TMA6_9LACO</name>